<evidence type="ECO:0008006" key="4">
    <source>
        <dbReference type="Google" id="ProtNLM"/>
    </source>
</evidence>
<evidence type="ECO:0000313" key="2">
    <source>
        <dbReference type="EMBL" id="MDI9862337.1"/>
    </source>
</evidence>
<dbReference type="SMART" id="SM00028">
    <property type="entry name" value="TPR"/>
    <property type="match status" value="2"/>
</dbReference>
<dbReference type="EMBL" id="JASHIF010000027">
    <property type="protein sequence ID" value="MDI9862337.1"/>
    <property type="molecule type" value="Genomic_DNA"/>
</dbReference>
<comment type="caution">
    <text evidence="2">The sequence shown here is derived from an EMBL/GenBank/DDBJ whole genome shotgun (WGS) entry which is preliminary data.</text>
</comment>
<proteinExistence type="predicted"/>
<keyword evidence="3" id="KW-1185">Reference proteome</keyword>
<dbReference type="Gene3D" id="1.25.40.10">
    <property type="entry name" value="Tetratricopeptide repeat domain"/>
    <property type="match status" value="1"/>
</dbReference>
<reference evidence="2 3" key="1">
    <citation type="submission" date="2023-05" db="EMBL/GenBank/DDBJ databases">
        <title>Novel species of genus Flectobacillus isolated from stream in China.</title>
        <authorList>
            <person name="Lu H."/>
        </authorList>
    </citation>
    <scope>NUCLEOTIDE SEQUENCE [LARGE SCALE GENOMIC DNA]</scope>
    <source>
        <strain evidence="2 3">KCTC 42575</strain>
    </source>
</reference>
<accession>A0ABT6YFH4</accession>
<gene>
    <name evidence="2" type="ORF">QM524_24150</name>
</gene>
<feature type="repeat" description="TPR" evidence="1">
    <location>
        <begin position="100"/>
        <end position="133"/>
    </location>
</feature>
<dbReference type="PROSITE" id="PS51257">
    <property type="entry name" value="PROKAR_LIPOPROTEIN"/>
    <property type="match status" value="1"/>
</dbReference>
<dbReference type="RefSeq" id="WP_283346605.1">
    <property type="nucleotide sequence ID" value="NZ_JASHIF010000027.1"/>
</dbReference>
<evidence type="ECO:0000313" key="3">
    <source>
        <dbReference type="Proteomes" id="UP001236507"/>
    </source>
</evidence>
<dbReference type="InterPro" id="IPR011990">
    <property type="entry name" value="TPR-like_helical_dom_sf"/>
</dbReference>
<name>A0ABT6YFH4_9BACT</name>
<sequence>MKRYLRNILFFSMTLLVSCSARKDCPDKANLLPMFSGLKKCDEQIKIDNDFIADCNKYFKDRKEATRYHIDRGWEYFFKNDLDTAMMRFNQAWLLDSTNADVYWGFGNILGRQQKFQESLKYFDKSLAINSGNSKVWLCSATSYGQLTACYSYFMQKDSARKYLAITDRLDPKAINPEVRQILNDK</sequence>
<keyword evidence="1" id="KW-0802">TPR repeat</keyword>
<dbReference type="InterPro" id="IPR019734">
    <property type="entry name" value="TPR_rpt"/>
</dbReference>
<protein>
    <recommendedName>
        <fullName evidence="4">Tetratricopeptide repeat protein</fullName>
    </recommendedName>
</protein>
<dbReference type="PROSITE" id="PS50005">
    <property type="entry name" value="TPR"/>
    <property type="match status" value="1"/>
</dbReference>
<dbReference type="SUPFAM" id="SSF48452">
    <property type="entry name" value="TPR-like"/>
    <property type="match status" value="1"/>
</dbReference>
<evidence type="ECO:0000256" key="1">
    <source>
        <dbReference type="PROSITE-ProRule" id="PRU00339"/>
    </source>
</evidence>
<dbReference type="Proteomes" id="UP001236507">
    <property type="component" value="Unassembled WGS sequence"/>
</dbReference>
<organism evidence="2 3">
    <name type="scientific">Flectobacillus roseus</name>
    <dbReference type="NCBI Taxonomy" id="502259"/>
    <lineage>
        <taxon>Bacteria</taxon>
        <taxon>Pseudomonadati</taxon>
        <taxon>Bacteroidota</taxon>
        <taxon>Cytophagia</taxon>
        <taxon>Cytophagales</taxon>
        <taxon>Flectobacillaceae</taxon>
        <taxon>Flectobacillus</taxon>
    </lineage>
</organism>